<dbReference type="GO" id="GO:0003700">
    <property type="term" value="F:DNA-binding transcription factor activity"/>
    <property type="evidence" value="ECO:0007669"/>
    <property type="project" value="InterPro"/>
</dbReference>
<keyword evidence="2" id="KW-0238">DNA-binding</keyword>
<keyword evidence="1" id="KW-0805">Transcription regulation</keyword>
<dbReference type="AlphaFoldDB" id="A0AAN0NIY7"/>
<dbReference type="Gene3D" id="1.10.10.10">
    <property type="entry name" value="Winged helix-like DNA-binding domain superfamily/Winged helix DNA-binding domain"/>
    <property type="match status" value="1"/>
</dbReference>
<gene>
    <name evidence="5" type="ORF">AABB31_00335</name>
</gene>
<evidence type="ECO:0000313" key="5">
    <source>
        <dbReference type="EMBL" id="WZU65607.1"/>
    </source>
</evidence>
<evidence type="ECO:0000256" key="2">
    <source>
        <dbReference type="ARBA" id="ARBA00023125"/>
    </source>
</evidence>
<accession>A0AAN0NIY7</accession>
<dbReference type="InterPro" id="IPR036388">
    <property type="entry name" value="WH-like_DNA-bd_sf"/>
</dbReference>
<reference evidence="5" key="1">
    <citation type="submission" date="2024-04" db="EMBL/GenBank/DDBJ databases">
        <title>Phylogenomic analyses of a clade within the roseobacter group suggest taxonomic reassignments of species of the genera Aestuariivita, Citreicella, Loktanella, Nautella, Pelagibaca, Ruegeria, Thalassobius, Thiobacimonas and Tropicibacter, and the proposal o.</title>
        <authorList>
            <person name="Jeon C.O."/>
        </authorList>
    </citation>
    <scope>NUCLEOTIDE SEQUENCE</scope>
    <source>
        <strain evidence="5">SS1-5</strain>
        <plasmid evidence="5">pSS15unnamed1</plasmid>
    </source>
</reference>
<dbReference type="InterPro" id="IPR000524">
    <property type="entry name" value="Tscrpt_reg_HTH_GntR"/>
</dbReference>
<dbReference type="EMBL" id="CP151764">
    <property type="protein sequence ID" value="WZU65607.1"/>
    <property type="molecule type" value="Genomic_DNA"/>
</dbReference>
<dbReference type="Pfam" id="PF00392">
    <property type="entry name" value="GntR"/>
    <property type="match status" value="1"/>
</dbReference>
<organism evidence="5 6">
    <name type="scientific">Yoonia rhodophyticola</name>
    <dbReference type="NCBI Taxonomy" id="3137370"/>
    <lineage>
        <taxon>Bacteria</taxon>
        <taxon>Pseudomonadati</taxon>
        <taxon>Pseudomonadota</taxon>
        <taxon>Alphaproteobacteria</taxon>
        <taxon>Rhodobacterales</taxon>
        <taxon>Paracoccaceae</taxon>
        <taxon>Yoonia</taxon>
    </lineage>
</organism>
<name>A0AAN0NIY7_9RHOB</name>
<evidence type="ECO:0000259" key="4">
    <source>
        <dbReference type="Pfam" id="PF00392"/>
    </source>
</evidence>
<dbReference type="Proteomes" id="UP001470809">
    <property type="component" value="Plasmid pSS1-5"/>
</dbReference>
<evidence type="ECO:0000313" key="6">
    <source>
        <dbReference type="Proteomes" id="UP001470809"/>
    </source>
</evidence>
<proteinExistence type="predicted"/>
<feature type="domain" description="HTH gntR-type" evidence="4">
    <location>
        <begin position="10"/>
        <end position="59"/>
    </location>
</feature>
<geneLocation type="plasmid" evidence="6">
    <name>pSS1-5</name>
</geneLocation>
<dbReference type="GO" id="GO:0003677">
    <property type="term" value="F:DNA binding"/>
    <property type="evidence" value="ECO:0007669"/>
    <property type="project" value="UniProtKB-KW"/>
</dbReference>
<keyword evidence="5" id="KW-0614">Plasmid</keyword>
<dbReference type="InterPro" id="IPR036390">
    <property type="entry name" value="WH_DNA-bd_sf"/>
</dbReference>
<protein>
    <submittedName>
        <fullName evidence="5">GntR family transcriptional regulator</fullName>
    </submittedName>
</protein>
<keyword evidence="3" id="KW-0804">Transcription</keyword>
<evidence type="ECO:0000256" key="3">
    <source>
        <dbReference type="ARBA" id="ARBA00023163"/>
    </source>
</evidence>
<evidence type="ECO:0000256" key="1">
    <source>
        <dbReference type="ARBA" id="ARBA00023015"/>
    </source>
</evidence>
<keyword evidence="6" id="KW-1185">Reference proteome</keyword>
<sequence length="104" mass="11612">MPKHKKAFCAADLKDRILTLDIVPGSDLDEASLAEEYGISRTPLREILHRLAGGAWLGLKKIAAQKSSRWTSRRCAFSSKPRHWSIVRSQDKLPKTGLRVSSLS</sequence>
<dbReference type="SUPFAM" id="SSF46785">
    <property type="entry name" value="Winged helix' DNA-binding domain"/>
    <property type="match status" value="1"/>
</dbReference>